<comment type="similarity">
    <text evidence="2">Belongs to the ustYa family.</text>
</comment>
<reference evidence="4" key="1">
    <citation type="submission" date="2024-04" db="EMBL/GenBank/DDBJ databases">
        <authorList>
            <person name="Shaw F."/>
            <person name="Minotto A."/>
        </authorList>
    </citation>
    <scope>NUCLEOTIDE SEQUENCE [LARGE SCALE GENOMIC DNA]</scope>
</reference>
<dbReference type="InterPro" id="IPR021765">
    <property type="entry name" value="UstYa-like"/>
</dbReference>
<gene>
    <name evidence="3" type="ORF">GFSPODELE1_LOCUS6582</name>
</gene>
<sequence>MVSSLFFAFAILNGALLLGTLYRRNYNPADEDLDYTWLGGDFPFEMPTGPIPTVEMTFHESIRFDIAYNSSIPNWETLHSDTYGIGYTHLGPFHHRYTSSAHHSLHCLHTFTTQFHRHDPQRVAHWEHCLMYLRQSFMCNMDMTLEVGDFLVKNLTLDRAGVTRECRDWTAVDAWMKTTFREWEEFNGFVPD</sequence>
<dbReference type="EMBL" id="OZ037947">
    <property type="protein sequence ID" value="CAL1707889.1"/>
    <property type="molecule type" value="Genomic_DNA"/>
</dbReference>
<dbReference type="Pfam" id="PF11807">
    <property type="entry name" value="UstYa"/>
    <property type="match status" value="1"/>
</dbReference>
<evidence type="ECO:0000313" key="3">
    <source>
        <dbReference type="EMBL" id="CAL1707889.1"/>
    </source>
</evidence>
<protein>
    <recommendedName>
        <fullName evidence="5">Oxidase ustYa</fullName>
    </recommendedName>
</protein>
<comment type="pathway">
    <text evidence="1">Mycotoxin biosynthesis.</text>
</comment>
<dbReference type="PANTHER" id="PTHR33365">
    <property type="entry name" value="YALI0B05434P"/>
    <property type="match status" value="1"/>
</dbReference>
<organism evidence="3 4">
    <name type="scientific">Somion occarium</name>
    <dbReference type="NCBI Taxonomy" id="3059160"/>
    <lineage>
        <taxon>Eukaryota</taxon>
        <taxon>Fungi</taxon>
        <taxon>Dikarya</taxon>
        <taxon>Basidiomycota</taxon>
        <taxon>Agaricomycotina</taxon>
        <taxon>Agaricomycetes</taxon>
        <taxon>Polyporales</taxon>
        <taxon>Cerrenaceae</taxon>
        <taxon>Somion</taxon>
    </lineage>
</organism>
<name>A0ABP1DML0_9APHY</name>
<dbReference type="Proteomes" id="UP001497453">
    <property type="component" value="Chromosome 4"/>
</dbReference>
<evidence type="ECO:0000313" key="4">
    <source>
        <dbReference type="Proteomes" id="UP001497453"/>
    </source>
</evidence>
<evidence type="ECO:0000256" key="1">
    <source>
        <dbReference type="ARBA" id="ARBA00004685"/>
    </source>
</evidence>
<accession>A0ABP1DML0</accession>
<evidence type="ECO:0000256" key="2">
    <source>
        <dbReference type="ARBA" id="ARBA00035112"/>
    </source>
</evidence>
<keyword evidence="4" id="KW-1185">Reference proteome</keyword>
<dbReference type="PANTHER" id="PTHR33365:SF4">
    <property type="entry name" value="CYCLOCHLOROTINE BIOSYNTHESIS PROTEIN O"/>
    <property type="match status" value="1"/>
</dbReference>
<evidence type="ECO:0008006" key="5">
    <source>
        <dbReference type="Google" id="ProtNLM"/>
    </source>
</evidence>
<proteinExistence type="inferred from homology"/>